<keyword evidence="9" id="KW-1185">Reference proteome</keyword>
<dbReference type="InterPro" id="IPR016131">
    <property type="entry name" value="Haemerythrin_Fe_BS"/>
</dbReference>
<dbReference type="Pfam" id="PF01814">
    <property type="entry name" value="Hemerythrin"/>
    <property type="match status" value="1"/>
</dbReference>
<evidence type="ECO:0000256" key="6">
    <source>
        <dbReference type="SAM" id="Phobius"/>
    </source>
</evidence>
<keyword evidence="2" id="KW-0479">Metal-binding</keyword>
<dbReference type="RefSeq" id="WP_076602618.1">
    <property type="nucleotide sequence ID" value="NZ_FTMD01000008.1"/>
</dbReference>
<evidence type="ECO:0000256" key="5">
    <source>
        <dbReference type="PROSITE-ProRule" id="PRU00284"/>
    </source>
</evidence>
<dbReference type="GO" id="GO:0007165">
    <property type="term" value="P:signal transduction"/>
    <property type="evidence" value="ECO:0007669"/>
    <property type="project" value="UniProtKB-KW"/>
</dbReference>
<dbReference type="STRING" id="34027.SAMN05421829_108123"/>
<dbReference type="PANTHER" id="PTHR32089:SF112">
    <property type="entry name" value="LYSOZYME-LIKE PROTEIN-RELATED"/>
    <property type="match status" value="1"/>
</dbReference>
<keyword evidence="3" id="KW-0408">Iron</keyword>
<dbReference type="NCBIfam" id="NF002007">
    <property type="entry name" value="PRK00808.1"/>
    <property type="match status" value="1"/>
</dbReference>
<evidence type="ECO:0000256" key="3">
    <source>
        <dbReference type="ARBA" id="ARBA00023004"/>
    </source>
</evidence>
<evidence type="ECO:0000313" key="8">
    <source>
        <dbReference type="EMBL" id="SIQ95137.1"/>
    </source>
</evidence>
<dbReference type="Proteomes" id="UP000186819">
    <property type="component" value="Unassembled WGS sequence"/>
</dbReference>
<dbReference type="Gene3D" id="1.20.120.50">
    <property type="entry name" value="Hemerythrin-like"/>
    <property type="match status" value="1"/>
</dbReference>
<dbReference type="GO" id="GO:0016020">
    <property type="term" value="C:membrane"/>
    <property type="evidence" value="ECO:0007669"/>
    <property type="project" value="InterPro"/>
</dbReference>
<keyword evidence="4 5" id="KW-0807">Transducer</keyword>
<dbReference type="OrthoDB" id="5296936at2"/>
<reference evidence="9" key="1">
    <citation type="submission" date="2017-01" db="EMBL/GenBank/DDBJ databases">
        <authorList>
            <person name="Varghese N."/>
            <person name="Submissions S."/>
        </authorList>
    </citation>
    <scope>NUCLEOTIDE SEQUENCE [LARGE SCALE GENOMIC DNA]</scope>
    <source>
        <strain evidence="9">ATCC 51758</strain>
    </source>
</reference>
<keyword evidence="6" id="KW-0472">Membrane</keyword>
<feature type="domain" description="Methyl-accepting transducer" evidence="7">
    <location>
        <begin position="118"/>
        <end position="354"/>
    </location>
</feature>
<proteinExistence type="inferred from homology"/>
<comment type="similarity">
    <text evidence="1">Belongs to the hemerythrin family.</text>
</comment>
<dbReference type="InterPro" id="IPR012827">
    <property type="entry name" value="Hemerythrin_metal-bd"/>
</dbReference>
<dbReference type="InterPro" id="IPR004089">
    <property type="entry name" value="MCPsignal_dom"/>
</dbReference>
<feature type="transmembrane region" description="Helical" evidence="6">
    <location>
        <begin position="36"/>
        <end position="57"/>
    </location>
</feature>
<dbReference type="InterPro" id="IPR035938">
    <property type="entry name" value="Hemerythrin-like_sf"/>
</dbReference>
<gene>
    <name evidence="8" type="ORF">SAMN05421829_108123</name>
</gene>
<organism evidence="8 9">
    <name type="scientific">Aromatoleum tolulyticum</name>
    <dbReference type="NCBI Taxonomy" id="34027"/>
    <lineage>
        <taxon>Bacteria</taxon>
        <taxon>Pseudomonadati</taxon>
        <taxon>Pseudomonadota</taxon>
        <taxon>Betaproteobacteria</taxon>
        <taxon>Rhodocyclales</taxon>
        <taxon>Rhodocyclaceae</taxon>
        <taxon>Aromatoleum</taxon>
    </lineage>
</organism>
<dbReference type="NCBIfam" id="NF033749">
    <property type="entry name" value="bact_hemeryth"/>
    <property type="match status" value="1"/>
</dbReference>
<evidence type="ECO:0000313" key="9">
    <source>
        <dbReference type="Proteomes" id="UP000186819"/>
    </source>
</evidence>
<accession>A0A1N6WYJ5</accession>
<protein>
    <submittedName>
        <fullName evidence="8">Methyl-accepting chemotaxis sensory transducer</fullName>
    </submittedName>
</protein>
<evidence type="ECO:0000256" key="2">
    <source>
        <dbReference type="ARBA" id="ARBA00022723"/>
    </source>
</evidence>
<evidence type="ECO:0000256" key="4">
    <source>
        <dbReference type="ARBA" id="ARBA00023224"/>
    </source>
</evidence>
<dbReference type="PROSITE" id="PS00550">
    <property type="entry name" value="HEMERYTHRINS"/>
    <property type="match status" value="1"/>
</dbReference>
<dbReference type="PROSITE" id="PS50111">
    <property type="entry name" value="CHEMOTAXIS_TRANSDUC_2"/>
    <property type="match status" value="1"/>
</dbReference>
<evidence type="ECO:0000259" key="7">
    <source>
        <dbReference type="PROSITE" id="PS50111"/>
    </source>
</evidence>
<dbReference type="SUPFAM" id="SSF58104">
    <property type="entry name" value="Methyl-accepting chemotaxis protein (MCP) signaling domain"/>
    <property type="match status" value="1"/>
</dbReference>
<dbReference type="Gene3D" id="1.10.287.950">
    <property type="entry name" value="Methyl-accepting chemotaxis protein"/>
    <property type="match status" value="1"/>
</dbReference>
<dbReference type="Pfam" id="PF00015">
    <property type="entry name" value="MCPsignal"/>
    <property type="match status" value="1"/>
</dbReference>
<dbReference type="InterPro" id="IPR012312">
    <property type="entry name" value="Hemerythrin-like"/>
</dbReference>
<dbReference type="GO" id="GO:0046872">
    <property type="term" value="F:metal ion binding"/>
    <property type="evidence" value="ECO:0007669"/>
    <property type="project" value="UniProtKB-KW"/>
</dbReference>
<dbReference type="CDD" id="cd12107">
    <property type="entry name" value="Hemerythrin"/>
    <property type="match status" value="1"/>
</dbReference>
<evidence type="ECO:0000256" key="1">
    <source>
        <dbReference type="ARBA" id="ARBA00010587"/>
    </source>
</evidence>
<dbReference type="AlphaFoldDB" id="A0A1N6WYJ5"/>
<dbReference type="EMBL" id="FTMD01000008">
    <property type="protein sequence ID" value="SIQ95137.1"/>
    <property type="molecule type" value="Genomic_DNA"/>
</dbReference>
<dbReference type="NCBIfam" id="TIGR02481">
    <property type="entry name" value="hemeryth_dom"/>
    <property type="match status" value="1"/>
</dbReference>
<dbReference type="PANTHER" id="PTHR32089">
    <property type="entry name" value="METHYL-ACCEPTING CHEMOTAXIS PROTEIN MCPB"/>
    <property type="match status" value="1"/>
</dbReference>
<dbReference type="SMART" id="SM00283">
    <property type="entry name" value="MA"/>
    <property type="match status" value="1"/>
</dbReference>
<dbReference type="CDD" id="cd11386">
    <property type="entry name" value="MCP_signal"/>
    <property type="match status" value="1"/>
</dbReference>
<dbReference type="SUPFAM" id="SSF47188">
    <property type="entry name" value="Hemerythrin-like"/>
    <property type="match status" value="1"/>
</dbReference>
<name>A0A1N6WYJ5_9RHOO</name>
<keyword evidence="6" id="KW-1133">Transmembrane helix</keyword>
<keyword evidence="6" id="KW-0812">Transmembrane</keyword>
<sequence>MAKTPQIGTCLLFPAILAVVLSSAAAAGLQFIPVLAPYAAAIVLMLGIAHGGILVAARALALRRLGGDLSHVAGLLSGLSGGRLAVAANNGAAADSISGHAAAAQHTLRGVIDDVARDAQQLSADVRRMSGQTTEMALTLQMQASTNHEVATAIHEIDRNIALVSQLAADTEADSRDVAELSLSGEQFVGRASEKMTRIVQSVTTSAAQIESLVASVRGIGGIAKTIAEIADQTNLLALNAAIEAARAGEQGRGFAVVADEVRKLAERTATATAEITRMIGTIQSDTSAAVTQMAEISPELQSGVAEAQHAADMLRRIKDQSHDALKKITELAAATAKESTEAKEIVQGVANMIAAAEKTEAIIRETSGTAAKLETHSTSLLQRLGFFSHLGRTLEPAKNANRAAIAPVMAWNGALATGHADIDAQHRKLIDLANAVNAAMQRGEERSAIGAVLDELVRYTAFHFGFEEDLMKKANYPDFFRHQQQHKQLVADVLAHKARFDAGQALSSELLSFLRDWLVNHIMKTDKALARELRQAA</sequence>